<evidence type="ECO:0000313" key="3">
    <source>
        <dbReference type="Proteomes" id="UP000693970"/>
    </source>
</evidence>
<proteinExistence type="predicted"/>
<gene>
    <name evidence="1" type="ORF">IV203_004844</name>
    <name evidence="2" type="ORF">IV203_029762</name>
</gene>
<sequence>MPQTSVRDRLYNEHCLLPHIDAKLYSTREKDIAMRIPSRFENSPFQESPREVSKCVSTTRDEPPWMQAILCPTAQVASPKVSSESNQGNPLTQVQSETLEAFCKGRRSTNLVCLKRHRDVHQPKGGL</sequence>
<reference evidence="1" key="2">
    <citation type="submission" date="2021-04" db="EMBL/GenBank/DDBJ databases">
        <authorList>
            <person name="Podell S."/>
        </authorList>
    </citation>
    <scope>NUCLEOTIDE SEQUENCE</scope>
    <source>
        <strain evidence="1">Hildebrandi</strain>
    </source>
</reference>
<dbReference type="EMBL" id="JAGRRH010000007">
    <property type="protein sequence ID" value="KAG7367092.1"/>
    <property type="molecule type" value="Genomic_DNA"/>
</dbReference>
<dbReference type="AlphaFoldDB" id="A0A9K3K896"/>
<dbReference type="Proteomes" id="UP000693970">
    <property type="component" value="Unassembled WGS sequence"/>
</dbReference>
<organism evidence="1 3">
    <name type="scientific">Nitzschia inconspicua</name>
    <dbReference type="NCBI Taxonomy" id="303405"/>
    <lineage>
        <taxon>Eukaryota</taxon>
        <taxon>Sar</taxon>
        <taxon>Stramenopiles</taxon>
        <taxon>Ochrophyta</taxon>
        <taxon>Bacillariophyta</taxon>
        <taxon>Bacillariophyceae</taxon>
        <taxon>Bacillariophycidae</taxon>
        <taxon>Bacillariales</taxon>
        <taxon>Bacillariaceae</taxon>
        <taxon>Nitzschia</taxon>
    </lineage>
</organism>
<dbReference type="EMBL" id="JAGRRH010000053">
    <property type="protein sequence ID" value="KAG7338589.1"/>
    <property type="molecule type" value="Genomic_DNA"/>
</dbReference>
<accession>A0A9K3K896</accession>
<evidence type="ECO:0000313" key="2">
    <source>
        <dbReference type="EMBL" id="KAG7367092.1"/>
    </source>
</evidence>
<evidence type="ECO:0000313" key="1">
    <source>
        <dbReference type="EMBL" id="KAG7338589.1"/>
    </source>
</evidence>
<comment type="caution">
    <text evidence="1">The sequence shown here is derived from an EMBL/GenBank/DDBJ whole genome shotgun (WGS) entry which is preliminary data.</text>
</comment>
<name>A0A9K3K896_9STRA</name>
<keyword evidence="3" id="KW-1185">Reference proteome</keyword>
<reference evidence="1" key="1">
    <citation type="journal article" date="2021" name="Sci. Rep.">
        <title>Diploid genomic architecture of Nitzschia inconspicua, an elite biomass production diatom.</title>
        <authorList>
            <person name="Oliver A."/>
            <person name="Podell S."/>
            <person name="Pinowska A."/>
            <person name="Traller J.C."/>
            <person name="Smith S.R."/>
            <person name="McClure R."/>
            <person name="Beliaev A."/>
            <person name="Bohutskyi P."/>
            <person name="Hill E.A."/>
            <person name="Rabines A."/>
            <person name="Zheng H."/>
            <person name="Allen L.Z."/>
            <person name="Kuo A."/>
            <person name="Grigoriev I.V."/>
            <person name="Allen A.E."/>
            <person name="Hazlebeck D."/>
            <person name="Allen E.E."/>
        </authorList>
    </citation>
    <scope>NUCLEOTIDE SEQUENCE</scope>
    <source>
        <strain evidence="1">Hildebrandi</strain>
    </source>
</reference>
<protein>
    <submittedName>
        <fullName evidence="1">Uncharacterized protein</fullName>
    </submittedName>
</protein>